<dbReference type="InterPro" id="IPR058649">
    <property type="entry name" value="CzcB_C"/>
</dbReference>
<proteinExistence type="predicted"/>
<dbReference type="AlphaFoldDB" id="A0AA42BP48"/>
<accession>A0AA42BP48</accession>
<dbReference type="PANTHER" id="PTHR30469">
    <property type="entry name" value="MULTIDRUG RESISTANCE PROTEIN MDTA"/>
    <property type="match status" value="1"/>
</dbReference>
<evidence type="ECO:0000259" key="1">
    <source>
        <dbReference type="Pfam" id="PF25975"/>
    </source>
</evidence>
<dbReference type="EMBL" id="JANATA010000004">
    <property type="protein sequence ID" value="MCP3428066.1"/>
    <property type="molecule type" value="Genomic_DNA"/>
</dbReference>
<gene>
    <name evidence="2" type="ORF">NLF92_03780</name>
</gene>
<sequence>MRLPTFVTLGLLITGLTACSQPPKSITPVYTVTEKAFGITIEAQGEIEAADAKKIIAPGRRPMMIAWLAPENTQVQAGDVIARFDAEQITRSKREEEFAMLKIQQDIIKSNAAQSQEKQDILSEQAFVAQEFAFVDKFAIDDLRLYSQLEIIDTLQNRDFLEAKDEFLDWKEDSVLEQHASEMSVLDIKKKGFAAKVKRYDAALSQLEVKASHSGLLVYVKDRRGEKPAVGNTVFPGSPIAQIPNLDNLQTKLYVQANDAIDLATGQNVDIVLDAFPERKFTGKLTKVAKFPRSIARGNPIKFYELNADIEQSDIRVLQPGRKVSAKIHVKSPTPSLVVPLQSVIYDQEDSFVWVEQNGEFVKTPVTTGRKNLYFIEVTAGLSNGDNIALSALNVTQGADS</sequence>
<dbReference type="PANTHER" id="PTHR30469:SF15">
    <property type="entry name" value="HLYD FAMILY OF SECRETION PROTEINS"/>
    <property type="match status" value="1"/>
</dbReference>
<dbReference type="GO" id="GO:1990281">
    <property type="term" value="C:efflux pump complex"/>
    <property type="evidence" value="ECO:0007669"/>
    <property type="project" value="TreeGrafter"/>
</dbReference>
<dbReference type="Pfam" id="PF25975">
    <property type="entry name" value="CzcB_C"/>
    <property type="match status" value="1"/>
</dbReference>
<dbReference type="RefSeq" id="WP_254099061.1">
    <property type="nucleotide sequence ID" value="NZ_JANATA010000004.1"/>
</dbReference>
<evidence type="ECO:0000313" key="3">
    <source>
        <dbReference type="Proteomes" id="UP001165413"/>
    </source>
</evidence>
<comment type="caution">
    <text evidence="2">The sequence shown here is derived from an EMBL/GenBank/DDBJ whole genome shotgun (WGS) entry which is preliminary data.</text>
</comment>
<dbReference type="GO" id="GO:0015562">
    <property type="term" value="F:efflux transmembrane transporter activity"/>
    <property type="evidence" value="ECO:0007669"/>
    <property type="project" value="TreeGrafter"/>
</dbReference>
<organism evidence="2 3">
    <name type="scientific">Opacimonas viscosa</name>
    <dbReference type="NCBI Taxonomy" id="2961944"/>
    <lineage>
        <taxon>Bacteria</taxon>
        <taxon>Pseudomonadati</taxon>
        <taxon>Pseudomonadota</taxon>
        <taxon>Gammaproteobacteria</taxon>
        <taxon>Alteromonadales</taxon>
        <taxon>Alteromonadaceae</taxon>
        <taxon>Opacimonas</taxon>
    </lineage>
</organism>
<reference evidence="2" key="1">
    <citation type="submission" date="2022-07" db="EMBL/GenBank/DDBJ databases">
        <title>Characterization of the Novel Bacterium Alteromonas immobilis LMIT006 and Alteromonas gregis LMIT007.</title>
        <authorList>
            <person name="Lin X."/>
        </authorList>
    </citation>
    <scope>NUCLEOTIDE SEQUENCE</scope>
    <source>
        <strain evidence="2">LMIT007</strain>
    </source>
</reference>
<protein>
    <submittedName>
        <fullName evidence="2">Efflux RND transporter periplasmic adaptor subunit</fullName>
    </submittedName>
</protein>
<evidence type="ECO:0000313" key="2">
    <source>
        <dbReference type="EMBL" id="MCP3428066.1"/>
    </source>
</evidence>
<dbReference type="Gene3D" id="2.40.30.170">
    <property type="match status" value="1"/>
</dbReference>
<name>A0AA42BP48_9ALTE</name>
<dbReference type="Proteomes" id="UP001165413">
    <property type="component" value="Unassembled WGS sequence"/>
</dbReference>
<keyword evidence="3" id="KW-1185">Reference proteome</keyword>
<dbReference type="Gene3D" id="2.40.420.20">
    <property type="match status" value="1"/>
</dbReference>
<feature type="domain" description="CzcB-like C-terminal circularly permuted SH3-like" evidence="1">
    <location>
        <begin position="338"/>
        <end position="390"/>
    </location>
</feature>
<dbReference type="PROSITE" id="PS51257">
    <property type="entry name" value="PROKAR_LIPOPROTEIN"/>
    <property type="match status" value="1"/>
</dbReference>